<proteinExistence type="predicted"/>
<reference evidence="1 2" key="1">
    <citation type="submission" date="2023-09" db="EMBL/GenBank/DDBJ databases">
        <title>Thioclava shenzhenensis sp. nov., a multidrug resistant bacteria-antagonizing species isolated from coastal seawater.</title>
        <authorList>
            <person name="Long M."/>
        </authorList>
    </citation>
    <scope>NUCLEOTIDE SEQUENCE [LARGE SCALE GENOMIC DNA]</scope>
    <source>
        <strain evidence="1 2">FTW29</strain>
    </source>
</reference>
<keyword evidence="2" id="KW-1185">Reference proteome</keyword>
<sequence>MTYGFKIAIMPESGGIDTPVMGGINQPGYGQRSRFESLRSAELKNRSVEAIIRAETTHAKVLADTLHAQMRTVEMWQTHLDRLLRRREISQNETLCPILESEIRKISARLEKAVDRLKLAQDAIATHGPDIAARIEHWRAMASPEV</sequence>
<name>A0ABZ1DZU6_9RHOB</name>
<accession>A0ABZ1DZU6</accession>
<dbReference type="RefSeq" id="WP_339107424.1">
    <property type="nucleotide sequence ID" value="NZ_CP135443.1"/>
</dbReference>
<gene>
    <name evidence="1" type="ORF">RPE78_13395</name>
</gene>
<evidence type="ECO:0000313" key="2">
    <source>
        <dbReference type="Proteomes" id="UP001623290"/>
    </source>
</evidence>
<organism evidence="1 2">
    <name type="scientific">Thioclava litoralis</name>
    <dbReference type="NCBI Taxonomy" id="3076557"/>
    <lineage>
        <taxon>Bacteria</taxon>
        <taxon>Pseudomonadati</taxon>
        <taxon>Pseudomonadota</taxon>
        <taxon>Alphaproteobacteria</taxon>
        <taxon>Rhodobacterales</taxon>
        <taxon>Paracoccaceae</taxon>
        <taxon>Thioclava</taxon>
    </lineage>
</organism>
<evidence type="ECO:0000313" key="1">
    <source>
        <dbReference type="EMBL" id="WRY33653.1"/>
    </source>
</evidence>
<dbReference type="EMBL" id="CP135443">
    <property type="protein sequence ID" value="WRY33653.1"/>
    <property type="molecule type" value="Genomic_DNA"/>
</dbReference>
<dbReference type="Proteomes" id="UP001623290">
    <property type="component" value="Chromosome"/>
</dbReference>
<protein>
    <submittedName>
        <fullName evidence="1">Uncharacterized protein</fullName>
    </submittedName>
</protein>